<dbReference type="OrthoDB" id="2266637at2759"/>
<dbReference type="Proteomes" id="UP001152888">
    <property type="component" value="Unassembled WGS sequence"/>
</dbReference>
<proteinExistence type="predicted"/>
<dbReference type="AlphaFoldDB" id="A0A9P0PA04"/>
<sequence>MKAVYDAVTNDGVTPNGKIMSFRKIVRKLDFCWKRTEDNRNVLIEKPEISCGAAVKTLSTAISSSSGMHCGLGFLVKVGGIPSTISQFDEACNTDANMSLCSCVIPVTNVKEEEEMIIQIAKVDFVEDIFYTLKNQLQDSTARGAVQVASPTLLTALQVYSPAFSGKTSAICKVHTPSVSWVMTTSLASRTVPGVVGFDGLCGVVGPWTIHSASHLASPPLFMATHSYLPLSSGATSSISSVYISSSSRILYLMSGFRDQMTQECMKDSMTFDRGSTEKQKLKVDPCLQQSVQWSRILFSDV</sequence>
<evidence type="ECO:0000313" key="1">
    <source>
        <dbReference type="EMBL" id="CAH1976489.1"/>
    </source>
</evidence>
<accession>A0A9P0PA04</accession>
<protein>
    <submittedName>
        <fullName evidence="1">Uncharacterized protein</fullName>
    </submittedName>
</protein>
<dbReference type="EMBL" id="CAKOFQ010006848">
    <property type="protein sequence ID" value="CAH1976489.1"/>
    <property type="molecule type" value="Genomic_DNA"/>
</dbReference>
<name>A0A9P0PA04_ACAOB</name>
<evidence type="ECO:0000313" key="2">
    <source>
        <dbReference type="Proteomes" id="UP001152888"/>
    </source>
</evidence>
<organism evidence="1 2">
    <name type="scientific">Acanthoscelides obtectus</name>
    <name type="common">Bean weevil</name>
    <name type="synonym">Bruchus obtectus</name>
    <dbReference type="NCBI Taxonomy" id="200917"/>
    <lineage>
        <taxon>Eukaryota</taxon>
        <taxon>Metazoa</taxon>
        <taxon>Ecdysozoa</taxon>
        <taxon>Arthropoda</taxon>
        <taxon>Hexapoda</taxon>
        <taxon>Insecta</taxon>
        <taxon>Pterygota</taxon>
        <taxon>Neoptera</taxon>
        <taxon>Endopterygota</taxon>
        <taxon>Coleoptera</taxon>
        <taxon>Polyphaga</taxon>
        <taxon>Cucujiformia</taxon>
        <taxon>Chrysomeloidea</taxon>
        <taxon>Chrysomelidae</taxon>
        <taxon>Bruchinae</taxon>
        <taxon>Bruchini</taxon>
        <taxon>Acanthoscelides</taxon>
    </lineage>
</organism>
<keyword evidence="2" id="KW-1185">Reference proteome</keyword>
<gene>
    <name evidence="1" type="ORF">ACAOBT_LOCUS12153</name>
</gene>
<comment type="caution">
    <text evidence="1">The sequence shown here is derived from an EMBL/GenBank/DDBJ whole genome shotgun (WGS) entry which is preliminary data.</text>
</comment>
<reference evidence="1" key="1">
    <citation type="submission" date="2022-03" db="EMBL/GenBank/DDBJ databases">
        <authorList>
            <person name="Sayadi A."/>
        </authorList>
    </citation>
    <scope>NUCLEOTIDE SEQUENCE</scope>
</reference>